<dbReference type="PROSITE" id="PS51764">
    <property type="entry name" value="GH26"/>
    <property type="match status" value="1"/>
</dbReference>
<accession>A0A7X8XZ46</accession>
<dbReference type="GO" id="GO:0045493">
    <property type="term" value="P:xylan catabolic process"/>
    <property type="evidence" value="ECO:0007669"/>
    <property type="project" value="UniProtKB-KW"/>
</dbReference>
<feature type="domain" description="GH26" evidence="4">
    <location>
        <begin position="44"/>
        <end position="328"/>
    </location>
</feature>
<dbReference type="AlphaFoldDB" id="A0A7X8XZ46"/>
<dbReference type="Gene3D" id="3.20.20.80">
    <property type="entry name" value="Glycosidases"/>
    <property type="match status" value="1"/>
</dbReference>
<evidence type="ECO:0000256" key="1">
    <source>
        <dbReference type="ARBA" id="ARBA00022801"/>
    </source>
</evidence>
<comment type="similarity">
    <text evidence="3">Belongs to the glycosyl hydrolase 26 family.</text>
</comment>
<dbReference type="InterPro" id="IPR017853">
    <property type="entry name" value="GH"/>
</dbReference>
<evidence type="ECO:0000256" key="3">
    <source>
        <dbReference type="PROSITE-ProRule" id="PRU01100"/>
    </source>
</evidence>
<dbReference type="SUPFAM" id="SSF51445">
    <property type="entry name" value="(Trans)glycosidases"/>
    <property type="match status" value="1"/>
</dbReference>
<dbReference type="InterPro" id="IPR022790">
    <property type="entry name" value="GH26_dom"/>
</dbReference>
<dbReference type="PROSITE" id="PS51257">
    <property type="entry name" value="PROKAR_LIPOPROTEIN"/>
    <property type="match status" value="1"/>
</dbReference>
<protein>
    <submittedName>
        <fullName evidence="5">Endo-1,3-beta-xylanase</fullName>
    </submittedName>
</protein>
<dbReference type="GO" id="GO:0004553">
    <property type="term" value="F:hydrolase activity, hydrolyzing O-glycosyl compounds"/>
    <property type="evidence" value="ECO:0007669"/>
    <property type="project" value="InterPro"/>
</dbReference>
<evidence type="ECO:0000313" key="5">
    <source>
        <dbReference type="EMBL" id="NLR94831.1"/>
    </source>
</evidence>
<sequence>MLRTVFIGAVSLLIGLTGCVEQQENPSIREASITPPLLSNSINKKGERPLAKFEPEDGKVLVFIGQELTAIGGLEKYNDGYLDHFEKRPAGFTSYTFLTPGDTTFGFVHKGLDGIETTDDWGDNDYNMSLQLSDPDYANMALAIGLGMVNHEGKIANGEHDEMVKELGNYLKSLAPRPVFLRIGYEFDGHPWNHYNKKEYLKAYRRIKDTLDGQGVTNVAYVWQSTGFVSTPDQLEEWYPGDEYVDWCAFSFFSRWREQEMVEFARKKGKPVFIAEASPTVSGPNMKFDNETLPMDFNNQHDVELAWDKWFIPFFKTIDENPDVIKAFSYINCNWKEHRMWFENPTFKGIDARLQINEGLKKRWIDEMEKDKYLMSSPTLYTDL</sequence>
<feature type="active site" description="Nucleophile" evidence="3">
    <location>
        <position position="276"/>
    </location>
</feature>
<keyword evidence="5" id="KW-0858">Xylan degradation</keyword>
<proteinExistence type="inferred from homology"/>
<keyword evidence="6" id="KW-1185">Reference proteome</keyword>
<keyword evidence="2 3" id="KW-0326">Glycosidase</keyword>
<reference evidence="5 6" key="1">
    <citation type="submission" date="2020-04" db="EMBL/GenBank/DDBJ databases">
        <title>Flammeovirga sp. SR4, a novel species isolated from seawater.</title>
        <authorList>
            <person name="Wang X."/>
        </authorList>
    </citation>
    <scope>NUCLEOTIDE SEQUENCE [LARGE SCALE GENOMIC DNA]</scope>
    <source>
        <strain evidence="5 6">SR4</strain>
    </source>
</reference>
<evidence type="ECO:0000256" key="2">
    <source>
        <dbReference type="ARBA" id="ARBA00023295"/>
    </source>
</evidence>
<keyword evidence="5" id="KW-0119">Carbohydrate metabolism</keyword>
<evidence type="ECO:0000259" key="4">
    <source>
        <dbReference type="PROSITE" id="PS51764"/>
    </source>
</evidence>
<organism evidence="5 6">
    <name type="scientific">Flammeovirga agarivorans</name>
    <dbReference type="NCBI Taxonomy" id="2726742"/>
    <lineage>
        <taxon>Bacteria</taxon>
        <taxon>Pseudomonadati</taxon>
        <taxon>Bacteroidota</taxon>
        <taxon>Cytophagia</taxon>
        <taxon>Cytophagales</taxon>
        <taxon>Flammeovirgaceae</taxon>
        <taxon>Flammeovirga</taxon>
    </lineage>
</organism>
<dbReference type="Pfam" id="PF02156">
    <property type="entry name" value="Glyco_hydro_26"/>
    <property type="match status" value="1"/>
</dbReference>
<dbReference type="EMBL" id="JABAIL010000015">
    <property type="protein sequence ID" value="NLR94831.1"/>
    <property type="molecule type" value="Genomic_DNA"/>
</dbReference>
<keyword evidence="5" id="KW-0624">Polysaccharide degradation</keyword>
<name>A0A7X8XZ46_9BACT</name>
<evidence type="ECO:0000313" key="6">
    <source>
        <dbReference type="Proteomes" id="UP000585050"/>
    </source>
</evidence>
<feature type="active site" description="Proton donor" evidence="3">
    <location>
        <position position="186"/>
    </location>
</feature>
<dbReference type="RefSeq" id="WP_168885539.1">
    <property type="nucleotide sequence ID" value="NZ_JABAIL010000015.1"/>
</dbReference>
<keyword evidence="1 3" id="KW-0378">Hydrolase</keyword>
<comment type="caution">
    <text evidence="5">The sequence shown here is derived from an EMBL/GenBank/DDBJ whole genome shotgun (WGS) entry which is preliminary data.</text>
</comment>
<gene>
    <name evidence="5" type="ORF">HGP29_26735</name>
</gene>
<dbReference type="Proteomes" id="UP000585050">
    <property type="component" value="Unassembled WGS sequence"/>
</dbReference>